<dbReference type="AlphaFoldDB" id="A0A4U0U6X7"/>
<feature type="compositionally biased region" description="Polar residues" evidence="1">
    <location>
        <begin position="71"/>
        <end position="81"/>
    </location>
</feature>
<dbReference type="Proteomes" id="UP000308549">
    <property type="component" value="Unassembled WGS sequence"/>
</dbReference>
<evidence type="ECO:0000313" key="3">
    <source>
        <dbReference type="Proteomes" id="UP000308549"/>
    </source>
</evidence>
<gene>
    <name evidence="2" type="ORF">B0A50_01938</name>
</gene>
<accession>A0A4U0U6X7</accession>
<feature type="compositionally biased region" description="Polar residues" evidence="1">
    <location>
        <begin position="15"/>
        <end position="30"/>
    </location>
</feature>
<reference evidence="2 3" key="1">
    <citation type="submission" date="2017-03" db="EMBL/GenBank/DDBJ databases">
        <title>Genomes of endolithic fungi from Antarctica.</title>
        <authorList>
            <person name="Coleine C."/>
            <person name="Masonjones S."/>
            <person name="Stajich J.E."/>
        </authorList>
    </citation>
    <scope>NUCLEOTIDE SEQUENCE [LARGE SCALE GENOMIC DNA]</scope>
    <source>
        <strain evidence="2 3">CCFEE 6315</strain>
    </source>
</reference>
<keyword evidence="3" id="KW-1185">Reference proteome</keyword>
<comment type="caution">
    <text evidence="2">The sequence shown here is derived from an EMBL/GenBank/DDBJ whole genome shotgun (WGS) entry which is preliminary data.</text>
</comment>
<evidence type="ECO:0000313" key="2">
    <source>
        <dbReference type="EMBL" id="TKA30970.1"/>
    </source>
</evidence>
<proteinExistence type="predicted"/>
<feature type="region of interest" description="Disordered" evidence="1">
    <location>
        <begin position="1"/>
        <end position="239"/>
    </location>
</feature>
<dbReference type="OrthoDB" id="5385910at2759"/>
<organism evidence="2 3">
    <name type="scientific">Salinomyces thailandicus</name>
    <dbReference type="NCBI Taxonomy" id="706561"/>
    <lineage>
        <taxon>Eukaryota</taxon>
        <taxon>Fungi</taxon>
        <taxon>Dikarya</taxon>
        <taxon>Ascomycota</taxon>
        <taxon>Pezizomycotina</taxon>
        <taxon>Dothideomycetes</taxon>
        <taxon>Dothideomycetidae</taxon>
        <taxon>Mycosphaerellales</taxon>
        <taxon>Teratosphaeriaceae</taxon>
        <taxon>Salinomyces</taxon>
    </lineage>
</organism>
<feature type="compositionally biased region" description="Low complexity" evidence="1">
    <location>
        <begin position="95"/>
        <end position="107"/>
    </location>
</feature>
<feature type="compositionally biased region" description="Polar residues" evidence="1">
    <location>
        <begin position="139"/>
        <end position="165"/>
    </location>
</feature>
<feature type="compositionally biased region" description="Pro residues" evidence="1">
    <location>
        <begin position="46"/>
        <end position="56"/>
    </location>
</feature>
<name>A0A4U0U6X7_9PEZI</name>
<feature type="compositionally biased region" description="Gly residues" evidence="1">
    <location>
        <begin position="214"/>
        <end position="234"/>
    </location>
</feature>
<dbReference type="EMBL" id="NAJL01000009">
    <property type="protein sequence ID" value="TKA30970.1"/>
    <property type="molecule type" value="Genomic_DNA"/>
</dbReference>
<feature type="compositionally biased region" description="Pro residues" evidence="1">
    <location>
        <begin position="85"/>
        <end position="94"/>
    </location>
</feature>
<protein>
    <submittedName>
        <fullName evidence="2">Uncharacterized protein</fullName>
    </submittedName>
</protein>
<evidence type="ECO:0000256" key="1">
    <source>
        <dbReference type="SAM" id="MobiDB-lite"/>
    </source>
</evidence>
<sequence length="271" mass="27482">MPPIPVHIDDPITPQKPSGTTPQTAESGSVSGSTPASNPATTTAAAPPPSGYPPAQPGAAVPAPTPYGPAPQQQPTRTTEAQLDGPPPPQPGAVPVPFSQQPPQTSTLPPPPKAGQSVSQQGSAFTAALNQMHMPPPQQNFAPTHSTDASTPQRFTGASGPTTLNMGPVGGSHPGSRSGSVEHPAGYQQNVYAQELNPAQRASLEQETRREGVMGFGGGEGFGGVGGGGGGSEGARGEEGSMWNTAKSWLGVAGNKLAETEEEVWKRINGK</sequence>
<feature type="compositionally biased region" description="Low complexity" evidence="1">
    <location>
        <begin position="31"/>
        <end position="45"/>
    </location>
</feature>